<organism evidence="1 2">
    <name type="scientific">Cetraspora pellucida</name>
    <dbReference type="NCBI Taxonomy" id="1433469"/>
    <lineage>
        <taxon>Eukaryota</taxon>
        <taxon>Fungi</taxon>
        <taxon>Fungi incertae sedis</taxon>
        <taxon>Mucoromycota</taxon>
        <taxon>Glomeromycotina</taxon>
        <taxon>Glomeromycetes</taxon>
        <taxon>Diversisporales</taxon>
        <taxon>Gigasporaceae</taxon>
        <taxon>Cetraspora</taxon>
    </lineage>
</organism>
<protein>
    <submittedName>
        <fullName evidence="1">7669_t:CDS:1</fullName>
    </submittedName>
</protein>
<evidence type="ECO:0000313" key="2">
    <source>
        <dbReference type="Proteomes" id="UP000789366"/>
    </source>
</evidence>
<reference evidence="1" key="1">
    <citation type="submission" date="2021-06" db="EMBL/GenBank/DDBJ databases">
        <authorList>
            <person name="Kallberg Y."/>
            <person name="Tangrot J."/>
            <person name="Rosling A."/>
        </authorList>
    </citation>
    <scope>NUCLEOTIDE SEQUENCE</scope>
    <source>
        <strain evidence="1">28 12/20/2015</strain>
    </source>
</reference>
<evidence type="ECO:0000313" key="1">
    <source>
        <dbReference type="EMBL" id="CAG8511530.1"/>
    </source>
</evidence>
<gene>
    <name evidence="1" type="ORF">SPELUC_LOCUS3499</name>
</gene>
<comment type="caution">
    <text evidence="1">The sequence shown here is derived from an EMBL/GenBank/DDBJ whole genome shotgun (WGS) entry which is preliminary data.</text>
</comment>
<sequence length="77" mass="8769">MLASLISEKIKKYESIIDNATTVTTILDLRTDISLFEIGPRTTEAINKIREIFDQYITTSNKIMNVSSNKKTTDELE</sequence>
<keyword evidence="2" id="KW-1185">Reference proteome</keyword>
<dbReference type="Proteomes" id="UP000789366">
    <property type="component" value="Unassembled WGS sequence"/>
</dbReference>
<proteinExistence type="predicted"/>
<accession>A0ACA9L8G6</accession>
<dbReference type="EMBL" id="CAJVPW010002696">
    <property type="protein sequence ID" value="CAG8511530.1"/>
    <property type="molecule type" value="Genomic_DNA"/>
</dbReference>
<name>A0ACA9L8G6_9GLOM</name>